<dbReference type="Proteomes" id="UP001381003">
    <property type="component" value="Chromosome"/>
</dbReference>
<evidence type="ECO:0000256" key="2">
    <source>
        <dbReference type="ARBA" id="ARBA00022801"/>
    </source>
</evidence>
<dbReference type="Gene3D" id="3.10.129.10">
    <property type="entry name" value="Hotdog Thioesterase"/>
    <property type="match status" value="1"/>
</dbReference>
<dbReference type="PANTHER" id="PTHR31793">
    <property type="entry name" value="4-HYDROXYBENZOYL-COA THIOESTERASE FAMILY MEMBER"/>
    <property type="match status" value="1"/>
</dbReference>
<dbReference type="InterPro" id="IPR029069">
    <property type="entry name" value="HotDog_dom_sf"/>
</dbReference>
<gene>
    <name evidence="3" type="ORF">N5P18_03345</name>
</gene>
<comment type="similarity">
    <text evidence="1">Belongs to the 4-hydroxybenzoyl-CoA thioesterase family.</text>
</comment>
<dbReference type="InterPro" id="IPR050563">
    <property type="entry name" value="4-hydroxybenzoyl-CoA_TE"/>
</dbReference>
<keyword evidence="4" id="KW-1185">Reference proteome</keyword>
<dbReference type="RefSeq" id="WP_338538660.1">
    <property type="nucleotide sequence ID" value="NZ_CP104874.1"/>
</dbReference>
<dbReference type="SUPFAM" id="SSF54637">
    <property type="entry name" value="Thioesterase/thiol ester dehydrase-isomerase"/>
    <property type="match status" value="1"/>
</dbReference>
<reference evidence="3 4" key="1">
    <citation type="submission" date="2022-09" db="EMBL/GenBank/DDBJ databases">
        <title>Complete genome sequence of Janibacter terrae strain COS04-44, PCL-degrading bacteria isolated from oil spilled coast.</title>
        <authorList>
            <person name="Park H."/>
            <person name="Kim J.Y."/>
            <person name="An S.H."/>
            <person name="Lee C.M."/>
            <person name="Weon H.-Y."/>
        </authorList>
    </citation>
    <scope>NUCLEOTIDE SEQUENCE [LARGE SCALE GENOMIC DNA]</scope>
    <source>
        <strain evidence="3 4">COS04-44</strain>
    </source>
</reference>
<dbReference type="PANTHER" id="PTHR31793:SF27">
    <property type="entry name" value="NOVEL THIOESTERASE SUPERFAMILY DOMAIN AND SAPOSIN A-TYPE DOMAIN CONTAINING PROTEIN (0610012H03RIK)"/>
    <property type="match status" value="1"/>
</dbReference>
<protein>
    <submittedName>
        <fullName evidence="3">Acyl-CoA thioesterase</fullName>
    </submittedName>
</protein>
<evidence type="ECO:0000313" key="4">
    <source>
        <dbReference type="Proteomes" id="UP001381003"/>
    </source>
</evidence>
<accession>A0ABZ2FHF0</accession>
<evidence type="ECO:0000313" key="3">
    <source>
        <dbReference type="EMBL" id="WWF05918.1"/>
    </source>
</evidence>
<keyword evidence="2" id="KW-0378">Hydrolase</keyword>
<dbReference type="EMBL" id="CP104874">
    <property type="protein sequence ID" value="WWF05918.1"/>
    <property type="molecule type" value="Genomic_DNA"/>
</dbReference>
<dbReference type="Pfam" id="PF13279">
    <property type="entry name" value="4HBT_2"/>
    <property type="match status" value="1"/>
</dbReference>
<evidence type="ECO:0000256" key="1">
    <source>
        <dbReference type="ARBA" id="ARBA00005953"/>
    </source>
</evidence>
<organism evidence="3 4">
    <name type="scientific">Janibacter terrae</name>
    <dbReference type="NCBI Taxonomy" id="103817"/>
    <lineage>
        <taxon>Bacteria</taxon>
        <taxon>Bacillati</taxon>
        <taxon>Actinomycetota</taxon>
        <taxon>Actinomycetes</taxon>
        <taxon>Micrococcales</taxon>
        <taxon>Intrasporangiaceae</taxon>
        <taxon>Janibacter</taxon>
    </lineage>
</organism>
<dbReference type="CDD" id="cd00586">
    <property type="entry name" value="4HBT"/>
    <property type="match status" value="1"/>
</dbReference>
<name>A0ABZ2FHF0_9MICO</name>
<proteinExistence type="inferred from homology"/>
<sequence length="153" mass="16577">MSDTFDRARYPHWVTIPTRWSDNDQFGHVNNAVHYSVMDTAINDWLKAHGFDVAAGGDTINLIPETGCRYLAEISYPDAFEVGLRALSVGRSSVRWECALARSGDGELVALATSAHVFVDATSRRPTAVPQVLRPALEALLGEAAAPAEPPIS</sequence>